<name>A0A2G7HL02_9CLOT</name>
<dbReference type="AlphaFoldDB" id="A0A2G7HL02"/>
<reference evidence="1 2" key="1">
    <citation type="submission" date="2017-10" db="EMBL/GenBank/DDBJ databases">
        <title>Reclassification of Eubacterium combesii and discrepancies in the nomenclature of botulinum neurotoxin producing clostridia. Request for an Opinion.</title>
        <authorList>
            <person name="Dobritsa A.P."/>
            <person name="Kutumbaka K.K."/>
            <person name="Samadpour M."/>
        </authorList>
    </citation>
    <scope>NUCLEOTIDE SEQUENCE [LARGE SCALE GENOMIC DNA]</scope>
    <source>
        <strain evidence="1 2">DSM 20696</strain>
    </source>
</reference>
<organism evidence="1 2">
    <name type="scientific">Clostridium combesii</name>
    <dbReference type="NCBI Taxonomy" id="39481"/>
    <lineage>
        <taxon>Bacteria</taxon>
        <taxon>Bacillati</taxon>
        <taxon>Bacillota</taxon>
        <taxon>Clostridia</taxon>
        <taxon>Eubacteriales</taxon>
        <taxon>Clostridiaceae</taxon>
        <taxon>Clostridium</taxon>
    </lineage>
</organism>
<gene>
    <name evidence="1" type="ORF">CS538_04240</name>
</gene>
<sequence length="70" mass="8279">MKHAKLLIIVYLRRYSLASDLYYGRNRILKLPSLSSLITYQLIMNIIYLAMHNSIFIHSNLSTACVKKWY</sequence>
<protein>
    <submittedName>
        <fullName evidence="1">Uncharacterized protein</fullName>
    </submittedName>
</protein>
<evidence type="ECO:0000313" key="2">
    <source>
        <dbReference type="Proteomes" id="UP000231322"/>
    </source>
</evidence>
<dbReference type="EMBL" id="PEIK01000002">
    <property type="protein sequence ID" value="PIH05744.1"/>
    <property type="molecule type" value="Genomic_DNA"/>
</dbReference>
<accession>A0A2G7HL02</accession>
<dbReference type="Proteomes" id="UP000231322">
    <property type="component" value="Unassembled WGS sequence"/>
</dbReference>
<keyword evidence="2" id="KW-1185">Reference proteome</keyword>
<proteinExistence type="predicted"/>
<comment type="caution">
    <text evidence="1">The sequence shown here is derived from an EMBL/GenBank/DDBJ whole genome shotgun (WGS) entry which is preliminary data.</text>
</comment>
<evidence type="ECO:0000313" key="1">
    <source>
        <dbReference type="EMBL" id="PIH05744.1"/>
    </source>
</evidence>